<gene>
    <name evidence="1" type="ORF">WM40_25245</name>
</gene>
<sequence length="99" mass="10929">MFPQPWVQRDGGEAIRLDDFAGTGWQLLTMDSVDAPTSAGVTVVRLGGDVHEVDNVLGRWMATHDCCAALVRPDHYVFGTAASPGEIRALLDEMYRRLR</sequence>
<keyword evidence="2" id="KW-1185">Reference proteome</keyword>
<dbReference type="Proteomes" id="UP000033618">
    <property type="component" value="Unassembled WGS sequence"/>
</dbReference>
<dbReference type="AlphaFoldDB" id="A0A0F5JTY7"/>
<organism evidence="1 2">
    <name type="scientific">Robbsia andropogonis</name>
    <dbReference type="NCBI Taxonomy" id="28092"/>
    <lineage>
        <taxon>Bacteria</taxon>
        <taxon>Pseudomonadati</taxon>
        <taxon>Pseudomonadota</taxon>
        <taxon>Betaproteobacteria</taxon>
        <taxon>Burkholderiales</taxon>
        <taxon>Burkholderiaceae</taxon>
        <taxon>Robbsia</taxon>
    </lineage>
</organism>
<dbReference type="Gene3D" id="3.40.30.120">
    <property type="match status" value="1"/>
</dbReference>
<evidence type="ECO:0000313" key="2">
    <source>
        <dbReference type="Proteomes" id="UP000033618"/>
    </source>
</evidence>
<evidence type="ECO:0000313" key="1">
    <source>
        <dbReference type="EMBL" id="KKB61084.1"/>
    </source>
</evidence>
<proteinExistence type="predicted"/>
<accession>A0A0F5JTY7</accession>
<dbReference type="EMBL" id="LAQU01000075">
    <property type="protein sequence ID" value="KKB61084.1"/>
    <property type="molecule type" value="Genomic_DNA"/>
</dbReference>
<reference evidence="1 2" key="1">
    <citation type="submission" date="2015-03" db="EMBL/GenBank/DDBJ databases">
        <title>Draft Genome Sequence of Burkholderia andropogonis type strain ICMP2807, isolated from Sorghum bicolor.</title>
        <authorList>
            <person name="Lopes-Santos L."/>
            <person name="Castro D.B."/>
            <person name="Ottoboni L.M."/>
            <person name="Park D."/>
            <person name="Weirc B.S."/>
            <person name="Destefano S.A."/>
        </authorList>
    </citation>
    <scope>NUCLEOTIDE SEQUENCE [LARGE SCALE GENOMIC DNA]</scope>
    <source>
        <strain evidence="1 2">ICMP2807</strain>
    </source>
</reference>
<protein>
    <submittedName>
        <fullName evidence="1">Uncharacterized protein</fullName>
    </submittedName>
</protein>
<dbReference type="STRING" id="28092.WM40_25245"/>
<comment type="caution">
    <text evidence="1">The sequence shown here is derived from an EMBL/GenBank/DDBJ whole genome shotgun (WGS) entry which is preliminary data.</text>
</comment>
<dbReference type="PATRIC" id="fig|28092.6.peg.5961"/>
<name>A0A0F5JTY7_9BURK</name>